<sequence length="283" mass="31704">MSKHVPKATLLTPSDVAFITDANRPVLTHTRNMAAEAGIEPHSHPRGQLLWAAKGLLRVRSENAVWVVPSTHAVWIPCNLPHQVNSETHAHTRNIYIDPSYDVRSLDTQVVMVTMTALMRELVLKLCESSHLMNSGQLHRLGLVAIDELETLDSLDAHLPAGSDPRLSRLIQKLIRHPTVNYTLTELAEMGGASVRTIERLFKAETGLTYRQWRQRFRLLNSLESLSQGESTTRVAHSLGYLSVSSFSAAFKMQFGCTPQDYPQHKPMKSKVNWFPDPVTGNN</sequence>
<keyword evidence="7" id="KW-1185">Reference proteome</keyword>
<keyword evidence="2" id="KW-0805">Transcription regulation</keyword>
<dbReference type="PANTHER" id="PTHR11019">
    <property type="entry name" value="HTH-TYPE TRANSCRIPTIONAL REGULATOR NIMR"/>
    <property type="match status" value="1"/>
</dbReference>
<keyword evidence="3" id="KW-0238">DNA-binding</keyword>
<dbReference type="Gene3D" id="2.60.120.10">
    <property type="entry name" value="Jelly Rolls"/>
    <property type="match status" value="1"/>
</dbReference>
<dbReference type="PROSITE" id="PS01124">
    <property type="entry name" value="HTH_ARAC_FAMILY_2"/>
    <property type="match status" value="1"/>
</dbReference>
<dbReference type="EMBL" id="CP000563">
    <property type="protein sequence ID" value="ABN61843.1"/>
    <property type="molecule type" value="Genomic_DNA"/>
</dbReference>
<dbReference type="Gene3D" id="1.10.10.60">
    <property type="entry name" value="Homeodomain-like"/>
    <property type="match status" value="1"/>
</dbReference>
<dbReference type="Proteomes" id="UP000001557">
    <property type="component" value="Chromosome"/>
</dbReference>
<dbReference type="PANTHER" id="PTHR11019:SF159">
    <property type="entry name" value="TRANSCRIPTIONAL REGULATOR-RELATED"/>
    <property type="match status" value="1"/>
</dbReference>
<dbReference type="GO" id="GO:0003700">
    <property type="term" value="F:DNA-binding transcription factor activity"/>
    <property type="evidence" value="ECO:0007669"/>
    <property type="project" value="InterPro"/>
</dbReference>
<dbReference type="HOGENOM" id="CLU_000445_87_0_6"/>
<dbReference type="KEGG" id="sbl:Sbal_2350"/>
<dbReference type="GO" id="GO:0043565">
    <property type="term" value="F:sequence-specific DNA binding"/>
    <property type="evidence" value="ECO:0007669"/>
    <property type="project" value="InterPro"/>
</dbReference>
<dbReference type="STRING" id="325240.Sbal_2350"/>
<keyword evidence="1" id="KW-0678">Repressor</keyword>
<dbReference type="FunFam" id="1.10.10.60:FF:000132">
    <property type="entry name" value="AraC family transcriptional regulator"/>
    <property type="match status" value="1"/>
</dbReference>
<dbReference type="InterPro" id="IPR009057">
    <property type="entry name" value="Homeodomain-like_sf"/>
</dbReference>
<dbReference type="InterPro" id="IPR018060">
    <property type="entry name" value="HTH_AraC"/>
</dbReference>
<dbReference type="Pfam" id="PF12833">
    <property type="entry name" value="HTH_18"/>
    <property type="match status" value="1"/>
</dbReference>
<protein>
    <submittedName>
        <fullName evidence="6">Transcriptional regulator, AraC family</fullName>
    </submittedName>
</protein>
<feature type="domain" description="HTH araC/xylS-type" evidence="5">
    <location>
        <begin position="165"/>
        <end position="265"/>
    </location>
</feature>
<evidence type="ECO:0000256" key="3">
    <source>
        <dbReference type="ARBA" id="ARBA00023125"/>
    </source>
</evidence>
<dbReference type="RefSeq" id="WP_011846915.1">
    <property type="nucleotide sequence ID" value="NC_009052.1"/>
</dbReference>
<evidence type="ECO:0000313" key="6">
    <source>
        <dbReference type="EMBL" id="ABN61843.1"/>
    </source>
</evidence>
<dbReference type="Pfam" id="PF02311">
    <property type="entry name" value="AraC_binding"/>
    <property type="match status" value="1"/>
</dbReference>
<dbReference type="InterPro" id="IPR003313">
    <property type="entry name" value="AraC-bd"/>
</dbReference>
<dbReference type="InterPro" id="IPR011051">
    <property type="entry name" value="RmlC_Cupin_sf"/>
</dbReference>
<accession>A3D530</accession>
<evidence type="ECO:0000256" key="2">
    <source>
        <dbReference type="ARBA" id="ARBA00023015"/>
    </source>
</evidence>
<gene>
    <name evidence="6" type="ordered locus">Sbal_2350</name>
</gene>
<organism evidence="6 7">
    <name type="scientific">Shewanella baltica (strain OS155 / ATCC BAA-1091)</name>
    <dbReference type="NCBI Taxonomy" id="325240"/>
    <lineage>
        <taxon>Bacteria</taxon>
        <taxon>Pseudomonadati</taxon>
        <taxon>Pseudomonadota</taxon>
        <taxon>Gammaproteobacteria</taxon>
        <taxon>Alteromonadales</taxon>
        <taxon>Shewanellaceae</taxon>
        <taxon>Shewanella</taxon>
    </lineage>
</organism>
<name>A3D530_SHEB5</name>
<evidence type="ECO:0000313" key="7">
    <source>
        <dbReference type="Proteomes" id="UP000001557"/>
    </source>
</evidence>
<evidence type="ECO:0000259" key="5">
    <source>
        <dbReference type="PROSITE" id="PS01124"/>
    </source>
</evidence>
<dbReference type="SUPFAM" id="SSF46689">
    <property type="entry name" value="Homeodomain-like"/>
    <property type="match status" value="2"/>
</dbReference>
<proteinExistence type="predicted"/>
<reference evidence="6 7" key="1">
    <citation type="submission" date="2007-02" db="EMBL/GenBank/DDBJ databases">
        <title>Complete sequence of chromosome of Shewanella baltica OS155.</title>
        <authorList>
            <consortium name="US DOE Joint Genome Institute"/>
            <person name="Copeland A."/>
            <person name="Lucas S."/>
            <person name="Lapidus A."/>
            <person name="Barry K."/>
            <person name="Detter J.C."/>
            <person name="Glavina del Rio T."/>
            <person name="Hammon N."/>
            <person name="Israni S."/>
            <person name="Dalin E."/>
            <person name="Tice H."/>
            <person name="Pitluck S."/>
            <person name="Sims D.R."/>
            <person name="Brettin T."/>
            <person name="Bruce D."/>
            <person name="Han C."/>
            <person name="Tapia R."/>
            <person name="Brainard J."/>
            <person name="Schmutz J."/>
            <person name="Larimer F."/>
            <person name="Land M."/>
            <person name="Hauser L."/>
            <person name="Kyrpides N."/>
            <person name="Mikhailova N."/>
            <person name="Brettar I."/>
            <person name="Klappenbach J."/>
            <person name="Konstantinidis K."/>
            <person name="Rodrigues J."/>
            <person name="Tiedje J."/>
            <person name="Richardson P."/>
        </authorList>
    </citation>
    <scope>NUCLEOTIDE SEQUENCE [LARGE SCALE GENOMIC DNA]</scope>
    <source>
        <strain evidence="7">OS155 / ATCC BAA-1091</strain>
    </source>
</reference>
<evidence type="ECO:0000256" key="4">
    <source>
        <dbReference type="ARBA" id="ARBA00023163"/>
    </source>
</evidence>
<evidence type="ECO:0000256" key="1">
    <source>
        <dbReference type="ARBA" id="ARBA00022491"/>
    </source>
</evidence>
<dbReference type="OrthoDB" id="5949386at2"/>
<dbReference type="AlphaFoldDB" id="A3D530"/>
<dbReference type="SUPFAM" id="SSF51182">
    <property type="entry name" value="RmlC-like cupins"/>
    <property type="match status" value="1"/>
</dbReference>
<keyword evidence="4" id="KW-0804">Transcription</keyword>
<dbReference type="SMART" id="SM00342">
    <property type="entry name" value="HTH_ARAC"/>
    <property type="match status" value="1"/>
</dbReference>
<dbReference type="InterPro" id="IPR014710">
    <property type="entry name" value="RmlC-like_jellyroll"/>
</dbReference>
<dbReference type="CDD" id="cd06124">
    <property type="entry name" value="cupin_NimR-like_N"/>
    <property type="match status" value="1"/>
</dbReference>